<keyword evidence="1" id="KW-0489">Methyltransferase</keyword>
<evidence type="ECO:0000259" key="5">
    <source>
        <dbReference type="Pfam" id="PF03959"/>
    </source>
</evidence>
<dbReference type="GO" id="GO:0008171">
    <property type="term" value="F:O-methyltransferase activity"/>
    <property type="evidence" value="ECO:0007669"/>
    <property type="project" value="InterPro"/>
</dbReference>
<dbReference type="InterPro" id="IPR036390">
    <property type="entry name" value="WH_DNA-bd_sf"/>
</dbReference>
<dbReference type="InterPro" id="IPR016461">
    <property type="entry name" value="COMT-like"/>
</dbReference>
<reference evidence="6" key="1">
    <citation type="submission" date="2023-02" db="EMBL/GenBank/DDBJ databases">
        <authorList>
            <person name="Palmer J.M."/>
        </authorList>
    </citation>
    <scope>NUCLEOTIDE SEQUENCE</scope>
    <source>
        <strain evidence="6">FW57</strain>
    </source>
</reference>
<dbReference type="PANTHER" id="PTHR43712">
    <property type="entry name" value="PUTATIVE (AFU_ORTHOLOGUE AFUA_4G14580)-RELATED"/>
    <property type="match status" value="1"/>
</dbReference>
<dbReference type="Gene3D" id="1.10.10.10">
    <property type="entry name" value="Winged helix-like DNA-binding domain superfamily/Winged helix DNA-binding domain"/>
    <property type="match status" value="1"/>
</dbReference>
<organism evidence="6 7">
    <name type="scientific">Staphylotrichum longicolle</name>
    <dbReference type="NCBI Taxonomy" id="669026"/>
    <lineage>
        <taxon>Eukaryota</taxon>
        <taxon>Fungi</taxon>
        <taxon>Dikarya</taxon>
        <taxon>Ascomycota</taxon>
        <taxon>Pezizomycotina</taxon>
        <taxon>Sordariomycetes</taxon>
        <taxon>Sordariomycetidae</taxon>
        <taxon>Sordariales</taxon>
        <taxon>Chaetomiaceae</taxon>
        <taxon>Staphylotrichum</taxon>
    </lineage>
</organism>
<comment type="caution">
    <text evidence="6">The sequence shown here is derived from an EMBL/GenBank/DDBJ whole genome shotgun (WGS) entry which is preliminary data.</text>
</comment>
<gene>
    <name evidence="6" type="ORF">NEMBOFW57_009356</name>
</gene>
<sequence>MAASSLTRLAEQLLEKAKVLDAYNQSNGLDPVSFERESFVNAPLDVEDTRKAAIDLAQDVKRLAQGPRDLLFESLNMFNDLANLHFIYHYEIPKHVPSNGDISYTELADLTGVAEVLLRRMARVAMMNRIFIETSEGRVRHSAASRILNNEPDAMDACGFLLEELFPAASKMVDAMKKYPGSGEPNETAFNLAFNTSRPFYLELEAAPERARRFGAAMRWMSRGGRFSNDHIIRGFDWAQLDHKGGVVVDVGGGHGAVSIALARATSNLRFVVQDLPVSASQGAELLPATLRDRVSFMGHDFFKEQPVRGADVYFYRYILHNWSDKYAENILKAVVPAMKDGSRLLLCEFLPNMDMIQAIGWNSVERTPSHWEELFKSVEGRLEFLGARTPPGCSLMDVTMPPASSSPDQCLRQPEGAVSGAANAHLPRLLCLHGGGTTAAIFRRQCRSLVRSFAPQFRLVFADAPYLTDAPGTDAAALVTVYPPARYGPFRCWLRRLPECVAQEALVGDDAPAAVWGEADTEAVAAIERAMRKAMTADDEAGGRGEWVGLVGFSQGAKIAASVLFETQLRRDARVSSGETKHHFAGADWRFGILLAGRAPLVSLNELNSPLEGFELPTNSRAGLPPVPGDYARNQHRLRLPTVQVHGLADPGLRFHSALYADFTAPGTAELVEWDGDHRVAIRPKDVQYIVQATLRAATHLSLVGILDSVYEH</sequence>
<dbReference type="GO" id="GO:0032259">
    <property type="term" value="P:methylation"/>
    <property type="evidence" value="ECO:0007669"/>
    <property type="project" value="UniProtKB-KW"/>
</dbReference>
<dbReference type="Pfam" id="PF00891">
    <property type="entry name" value="Methyltransf_2"/>
    <property type="match status" value="1"/>
</dbReference>
<dbReference type="SUPFAM" id="SSF53335">
    <property type="entry name" value="S-adenosyl-L-methionine-dependent methyltransferases"/>
    <property type="match status" value="1"/>
</dbReference>
<evidence type="ECO:0000256" key="2">
    <source>
        <dbReference type="ARBA" id="ARBA00022679"/>
    </source>
</evidence>
<evidence type="ECO:0008006" key="8">
    <source>
        <dbReference type="Google" id="ProtNLM"/>
    </source>
</evidence>
<evidence type="ECO:0000313" key="7">
    <source>
        <dbReference type="Proteomes" id="UP001197093"/>
    </source>
</evidence>
<dbReference type="InterPro" id="IPR029063">
    <property type="entry name" value="SAM-dependent_MTases_sf"/>
</dbReference>
<keyword evidence="3" id="KW-0949">S-adenosyl-L-methionine</keyword>
<dbReference type="Pfam" id="PF03959">
    <property type="entry name" value="FSH1"/>
    <property type="match status" value="1"/>
</dbReference>
<evidence type="ECO:0000259" key="4">
    <source>
        <dbReference type="Pfam" id="PF00891"/>
    </source>
</evidence>
<dbReference type="EMBL" id="JAHCVI010000005">
    <property type="protein sequence ID" value="KAG7284745.1"/>
    <property type="molecule type" value="Genomic_DNA"/>
</dbReference>
<dbReference type="InterPro" id="IPR036388">
    <property type="entry name" value="WH-like_DNA-bd_sf"/>
</dbReference>
<dbReference type="Gene3D" id="3.40.50.150">
    <property type="entry name" value="Vaccinia Virus protein VP39"/>
    <property type="match status" value="1"/>
</dbReference>
<name>A0AAD4HVW5_9PEZI</name>
<feature type="domain" description="Serine hydrolase" evidence="5">
    <location>
        <begin position="428"/>
        <end position="681"/>
    </location>
</feature>
<dbReference type="Proteomes" id="UP001197093">
    <property type="component" value="Unassembled WGS sequence"/>
</dbReference>
<evidence type="ECO:0000313" key="6">
    <source>
        <dbReference type="EMBL" id="KAG7284745.1"/>
    </source>
</evidence>
<keyword evidence="2" id="KW-0808">Transferase</keyword>
<evidence type="ECO:0000256" key="3">
    <source>
        <dbReference type="ARBA" id="ARBA00022691"/>
    </source>
</evidence>
<protein>
    <recommendedName>
        <fullName evidence="8">O-methyltransferase</fullName>
    </recommendedName>
</protein>
<keyword evidence="7" id="KW-1185">Reference proteome</keyword>
<feature type="domain" description="O-methyltransferase C-terminal" evidence="4">
    <location>
        <begin position="187"/>
        <end position="354"/>
    </location>
</feature>
<dbReference type="PROSITE" id="PS51683">
    <property type="entry name" value="SAM_OMT_II"/>
    <property type="match status" value="1"/>
</dbReference>
<proteinExistence type="predicted"/>
<dbReference type="SUPFAM" id="SSF53474">
    <property type="entry name" value="alpha/beta-Hydrolases"/>
    <property type="match status" value="1"/>
</dbReference>
<accession>A0AAD4HVW5</accession>
<dbReference type="SUPFAM" id="SSF46785">
    <property type="entry name" value="Winged helix' DNA-binding domain"/>
    <property type="match status" value="1"/>
</dbReference>
<dbReference type="InterPro" id="IPR005645">
    <property type="entry name" value="FSH-like_dom"/>
</dbReference>
<evidence type="ECO:0000256" key="1">
    <source>
        <dbReference type="ARBA" id="ARBA00022603"/>
    </source>
</evidence>
<dbReference type="InterPro" id="IPR001077">
    <property type="entry name" value="COMT_C"/>
</dbReference>
<dbReference type="AlphaFoldDB" id="A0AAD4HVW5"/>
<dbReference type="PANTHER" id="PTHR43712:SF5">
    <property type="entry name" value="O-METHYLTRANSFERASE ASQN-RELATED"/>
    <property type="match status" value="1"/>
</dbReference>
<dbReference type="InterPro" id="IPR029058">
    <property type="entry name" value="AB_hydrolase_fold"/>
</dbReference>
<dbReference type="Gene3D" id="3.40.50.1820">
    <property type="entry name" value="alpha/beta hydrolase"/>
    <property type="match status" value="1"/>
</dbReference>